<evidence type="ECO:0000313" key="2">
    <source>
        <dbReference type="Proteomes" id="UP000664699"/>
    </source>
</evidence>
<proteinExistence type="predicted"/>
<gene>
    <name evidence="1" type="ORF">JZX89_04215</name>
</gene>
<organism evidence="1 2">
    <name type="scientific">Agrobacterium burrii</name>
    <dbReference type="NCBI Taxonomy" id="2815339"/>
    <lineage>
        <taxon>Bacteria</taxon>
        <taxon>Pseudomonadati</taxon>
        <taxon>Pseudomonadota</taxon>
        <taxon>Alphaproteobacteria</taxon>
        <taxon>Hyphomicrobiales</taxon>
        <taxon>Rhizobiaceae</taxon>
        <taxon>Rhizobium/Agrobacterium group</taxon>
        <taxon>Agrobacterium</taxon>
        <taxon>Agrobacterium tumefaciens complex</taxon>
    </lineage>
</organism>
<name>A0ABS3EDB5_9HYPH</name>
<evidence type="ECO:0000313" key="1">
    <source>
        <dbReference type="EMBL" id="MBO0129945.1"/>
    </source>
</evidence>
<dbReference type="Proteomes" id="UP000664699">
    <property type="component" value="Unassembled WGS sequence"/>
</dbReference>
<dbReference type="EMBL" id="JAFLNA010000002">
    <property type="protein sequence ID" value="MBO0129945.1"/>
    <property type="molecule type" value="Genomic_DNA"/>
</dbReference>
<accession>A0ABS3EDB5</accession>
<keyword evidence="2" id="KW-1185">Reference proteome</keyword>
<comment type="caution">
    <text evidence="1">The sequence shown here is derived from an EMBL/GenBank/DDBJ whole genome shotgun (WGS) entry which is preliminary data.</text>
</comment>
<dbReference type="RefSeq" id="WP_207133194.1">
    <property type="nucleotide sequence ID" value="NZ_JAFLNA010000002.1"/>
</dbReference>
<protein>
    <submittedName>
        <fullName evidence="1">Uncharacterized protein</fullName>
    </submittedName>
</protein>
<reference evidence="1 2" key="1">
    <citation type="submission" date="2021-03" db="EMBL/GenBank/DDBJ databases">
        <title>Whole genome sequence of Agrobacterium sp. strain Rnr.</title>
        <authorList>
            <person name="Mafakheri H."/>
            <person name="Taghavi S.M."/>
            <person name="Nemanja K."/>
            <person name="Osdaghi E."/>
        </authorList>
    </citation>
    <scope>NUCLEOTIDE SEQUENCE [LARGE SCALE GENOMIC DNA]</scope>
    <source>
        <strain evidence="1 2">Rnr</strain>
    </source>
</reference>
<sequence>MPRFILSYDLKDAKDSDHANFKSELITSGWNGCASVSNVLKKLPETTMLGNFDLVAIASGTVTSAEKAANVTVSRYVVGELTGVQKGKLPDDCDP</sequence>